<dbReference type="FunFam" id="1.10.10.10:FF:000001">
    <property type="entry name" value="LysR family transcriptional regulator"/>
    <property type="match status" value="1"/>
</dbReference>
<keyword evidence="7" id="KW-1185">Reference proteome</keyword>
<dbReference type="InterPro" id="IPR000847">
    <property type="entry name" value="LysR_HTH_N"/>
</dbReference>
<dbReference type="STRING" id="1515746.HR45_01505"/>
<gene>
    <name evidence="6" type="ORF">HR45_01505</name>
</gene>
<comment type="caution">
    <text evidence="6">The sequence shown here is derived from an EMBL/GenBank/DDBJ whole genome shotgun (WGS) entry which is preliminary data.</text>
</comment>
<feature type="domain" description="HTH lysR-type" evidence="5">
    <location>
        <begin position="1"/>
        <end position="60"/>
    </location>
</feature>
<dbReference type="SUPFAM" id="SSF46785">
    <property type="entry name" value="Winged helix' DNA-binding domain"/>
    <property type="match status" value="1"/>
</dbReference>
<dbReference type="PANTHER" id="PTHR30537:SF21">
    <property type="entry name" value="HTH-TYPE TRANSCRIPTIONAL REGULATOR SINR-RELATED"/>
    <property type="match status" value="1"/>
</dbReference>
<dbReference type="Pfam" id="PF00126">
    <property type="entry name" value="HTH_1"/>
    <property type="match status" value="1"/>
</dbReference>
<comment type="similarity">
    <text evidence="1">Belongs to the LysR transcriptional regulatory family.</text>
</comment>
<evidence type="ECO:0000313" key="6">
    <source>
        <dbReference type="EMBL" id="KFZ39102.1"/>
    </source>
</evidence>
<dbReference type="PROSITE" id="PS50931">
    <property type="entry name" value="HTH_LYSR"/>
    <property type="match status" value="1"/>
</dbReference>
<dbReference type="Gene3D" id="3.40.190.290">
    <property type="match status" value="1"/>
</dbReference>
<dbReference type="InterPro" id="IPR036390">
    <property type="entry name" value="WH_DNA-bd_sf"/>
</dbReference>
<dbReference type="eggNOG" id="COG0583">
    <property type="taxonomic scope" value="Bacteria"/>
</dbReference>
<dbReference type="FunFam" id="3.40.190.290:FF:000001">
    <property type="entry name" value="Transcriptional regulator, LysR family"/>
    <property type="match status" value="1"/>
</dbReference>
<dbReference type="InterPro" id="IPR005119">
    <property type="entry name" value="LysR_subst-bd"/>
</dbReference>
<evidence type="ECO:0000256" key="1">
    <source>
        <dbReference type="ARBA" id="ARBA00009437"/>
    </source>
</evidence>
<evidence type="ECO:0000256" key="3">
    <source>
        <dbReference type="ARBA" id="ARBA00023125"/>
    </source>
</evidence>
<dbReference type="EMBL" id="JPEO01000001">
    <property type="protein sequence ID" value="KFZ39102.1"/>
    <property type="molecule type" value="Genomic_DNA"/>
</dbReference>
<keyword evidence="2" id="KW-0805">Transcription regulation</keyword>
<dbReference type="OrthoDB" id="9786526at2"/>
<protein>
    <submittedName>
        <fullName evidence="6">LysR family transcriptional regulator</fullName>
    </submittedName>
</protein>
<reference evidence="6 7" key="1">
    <citation type="submission" date="2014-06" db="EMBL/GenBank/DDBJ databases">
        <title>Shewanella sp. YQH10.</title>
        <authorList>
            <person name="Liu Y."/>
            <person name="Zeng R."/>
        </authorList>
    </citation>
    <scope>NUCLEOTIDE SEQUENCE [LARGE SCALE GENOMIC DNA]</scope>
    <source>
        <strain evidence="6 7">YQH10</strain>
    </source>
</reference>
<accession>A0A094JIR5</accession>
<evidence type="ECO:0000313" key="7">
    <source>
        <dbReference type="Proteomes" id="UP000029264"/>
    </source>
</evidence>
<dbReference type="RefSeq" id="WP_037438974.1">
    <property type="nucleotide sequence ID" value="NZ_JPEO01000001.1"/>
</dbReference>
<sequence length="297" mass="33440">MLKGLQDLQILLETARQGSLSNVARSMDMTPAAISAAIKRVEQQLGTVLFVRSTRNLRLTPQGEQYLQQCEQALTTLANAEAQLHSQHTRLQGQLHLSLPSDLGRHQFMRLLDEFLQLYPQVSLKLQVSDHLSNLYRQPLDLLIRYGVPADSSLISLPLVSDNCRVLCASPDYIARHGKPDSPLALSEHNCLCFMLADRLHNRWQFSRDGEVLRVEVSGDRSADDGEMVHRWALAGAGIAYKSHLDVRDDLAAGRLLPLCQDWQGEAAPLNMLVPDRRQLSPLIKALRQFLLQRLHH</sequence>
<dbReference type="CDD" id="cd08422">
    <property type="entry name" value="PBP2_CrgA_like"/>
    <property type="match status" value="1"/>
</dbReference>
<proteinExistence type="inferred from homology"/>
<evidence type="ECO:0000256" key="4">
    <source>
        <dbReference type="ARBA" id="ARBA00023163"/>
    </source>
</evidence>
<dbReference type="PANTHER" id="PTHR30537">
    <property type="entry name" value="HTH-TYPE TRANSCRIPTIONAL REGULATOR"/>
    <property type="match status" value="1"/>
</dbReference>
<dbReference type="GO" id="GO:0006351">
    <property type="term" value="P:DNA-templated transcription"/>
    <property type="evidence" value="ECO:0007669"/>
    <property type="project" value="TreeGrafter"/>
</dbReference>
<keyword evidence="3" id="KW-0238">DNA-binding</keyword>
<keyword evidence="4" id="KW-0804">Transcription</keyword>
<dbReference type="SUPFAM" id="SSF53850">
    <property type="entry name" value="Periplasmic binding protein-like II"/>
    <property type="match status" value="1"/>
</dbReference>
<dbReference type="InterPro" id="IPR036388">
    <property type="entry name" value="WH-like_DNA-bd_sf"/>
</dbReference>
<dbReference type="AlphaFoldDB" id="A0A094JIR5"/>
<organism evidence="6 7">
    <name type="scientific">Shewanella mangrovi</name>
    <dbReference type="NCBI Taxonomy" id="1515746"/>
    <lineage>
        <taxon>Bacteria</taxon>
        <taxon>Pseudomonadati</taxon>
        <taxon>Pseudomonadota</taxon>
        <taxon>Gammaproteobacteria</taxon>
        <taxon>Alteromonadales</taxon>
        <taxon>Shewanellaceae</taxon>
        <taxon>Shewanella</taxon>
    </lineage>
</organism>
<dbReference type="Proteomes" id="UP000029264">
    <property type="component" value="Unassembled WGS sequence"/>
</dbReference>
<evidence type="ECO:0000259" key="5">
    <source>
        <dbReference type="PROSITE" id="PS50931"/>
    </source>
</evidence>
<dbReference type="Gene3D" id="1.10.10.10">
    <property type="entry name" value="Winged helix-like DNA-binding domain superfamily/Winged helix DNA-binding domain"/>
    <property type="match status" value="1"/>
</dbReference>
<dbReference type="Pfam" id="PF03466">
    <property type="entry name" value="LysR_substrate"/>
    <property type="match status" value="1"/>
</dbReference>
<name>A0A094JIR5_9GAMM</name>
<dbReference type="InterPro" id="IPR058163">
    <property type="entry name" value="LysR-type_TF_proteobact-type"/>
</dbReference>
<dbReference type="GO" id="GO:0003700">
    <property type="term" value="F:DNA-binding transcription factor activity"/>
    <property type="evidence" value="ECO:0007669"/>
    <property type="project" value="InterPro"/>
</dbReference>
<dbReference type="GO" id="GO:0043565">
    <property type="term" value="F:sequence-specific DNA binding"/>
    <property type="evidence" value="ECO:0007669"/>
    <property type="project" value="TreeGrafter"/>
</dbReference>
<evidence type="ECO:0000256" key="2">
    <source>
        <dbReference type="ARBA" id="ARBA00023015"/>
    </source>
</evidence>